<sequence>MQPPHQHSRINLAELKAQIIKKLGPEGSKQYFYYLNRLLSLKLSKVEFNKICLRIVGKENIPLHNQFVHSILKNACNAKVPPPIHDKDVFKSTRTAVDKEPPTDGYQKSGPHPSPTQAPNPLVLSNGDIPPLSPRKARSGIRDRRVGDRPSPLGPNGKVDFASQQSTTTRDNDSNVILENGYLTQCDIRRPVQHHQGIMEQAENERDMHCLPAKLSSSKRLPDGSVSVHSKDQIEVVVEDGKEVSARGLLHAPLGIPFCPVSVGAAHKAMPLAKSSTCASSFDSGGLLDTKTLRERMELIAATQGLEGVSMDCANLLNNGLEAYLKGLIRSCIELVGARSGHEPMKNSTHKHQTHGKLVNGVRLGHHYQMQSSSRPLEDMREQKPHYPVSLLDFRIAMELKPQQLGEDWPLLLEKICTHALEE</sequence>
<dbReference type="Pfam" id="PF12767">
    <property type="entry name" value="SAGA-Tad1"/>
    <property type="match status" value="1"/>
</dbReference>
<dbReference type="CDD" id="cd22933">
    <property type="entry name" value="HFD_HFI1"/>
    <property type="match status" value="1"/>
</dbReference>
<accession>A0A5B7AQV5</accession>
<dbReference type="GO" id="GO:0000124">
    <property type="term" value="C:SAGA complex"/>
    <property type="evidence" value="ECO:0007669"/>
    <property type="project" value="TreeGrafter"/>
</dbReference>
<dbReference type="GO" id="GO:0005634">
    <property type="term" value="C:nucleus"/>
    <property type="evidence" value="ECO:0007669"/>
    <property type="project" value="UniProtKB-SubCell"/>
</dbReference>
<evidence type="ECO:0000313" key="6">
    <source>
        <dbReference type="EMBL" id="MPA59142.1"/>
    </source>
</evidence>
<evidence type="ECO:0000256" key="1">
    <source>
        <dbReference type="ARBA" id="ARBA00004123"/>
    </source>
</evidence>
<gene>
    <name evidence="6" type="ORF">Din_028583</name>
</gene>
<evidence type="ECO:0000256" key="4">
    <source>
        <dbReference type="ARBA" id="ARBA00023242"/>
    </source>
</evidence>
<dbReference type="AlphaFoldDB" id="A0A5B7AQV5"/>
<dbReference type="PANTHER" id="PTHR21277:SF5">
    <property type="entry name" value="TRANSCRIPTIONAL ADAPTER 1"/>
    <property type="match status" value="1"/>
</dbReference>
<evidence type="ECO:0000256" key="5">
    <source>
        <dbReference type="SAM" id="MobiDB-lite"/>
    </source>
</evidence>
<dbReference type="GO" id="GO:0006357">
    <property type="term" value="P:regulation of transcription by RNA polymerase II"/>
    <property type="evidence" value="ECO:0007669"/>
    <property type="project" value="TreeGrafter"/>
</dbReference>
<keyword evidence="2" id="KW-0805">Transcription regulation</keyword>
<evidence type="ECO:0000256" key="2">
    <source>
        <dbReference type="ARBA" id="ARBA00023015"/>
    </source>
</evidence>
<feature type="compositionally biased region" description="Polar residues" evidence="5">
    <location>
        <begin position="162"/>
        <end position="175"/>
    </location>
</feature>
<proteinExistence type="predicted"/>
<keyword evidence="3" id="KW-0804">Transcription</keyword>
<dbReference type="InterPro" id="IPR024738">
    <property type="entry name" value="Hfi1/Tada1"/>
</dbReference>
<keyword evidence="4" id="KW-0539">Nucleus</keyword>
<comment type="subcellular location">
    <subcellularLocation>
        <location evidence="1">Nucleus</location>
    </subcellularLocation>
</comment>
<dbReference type="GO" id="GO:0003713">
    <property type="term" value="F:transcription coactivator activity"/>
    <property type="evidence" value="ECO:0007669"/>
    <property type="project" value="TreeGrafter"/>
</dbReference>
<protein>
    <recommendedName>
        <fullName evidence="7">Transcriptional coactivator Hfi1/Transcriptional adapter 1</fullName>
    </recommendedName>
</protein>
<name>A0A5B7AQV5_DAVIN</name>
<dbReference type="EMBL" id="GHES01028583">
    <property type="protein sequence ID" value="MPA59142.1"/>
    <property type="molecule type" value="Transcribed_RNA"/>
</dbReference>
<evidence type="ECO:0008006" key="7">
    <source>
        <dbReference type="Google" id="ProtNLM"/>
    </source>
</evidence>
<dbReference type="PANTHER" id="PTHR21277">
    <property type="entry name" value="TRANSCRIPTIONAL ADAPTER 1"/>
    <property type="match status" value="1"/>
</dbReference>
<reference evidence="6" key="1">
    <citation type="submission" date="2019-08" db="EMBL/GenBank/DDBJ databases">
        <title>Reference gene set and small RNA set construction with multiple tissues from Davidia involucrata Baill.</title>
        <authorList>
            <person name="Yang H."/>
            <person name="Zhou C."/>
            <person name="Li G."/>
            <person name="Wang J."/>
            <person name="Gao P."/>
            <person name="Wang M."/>
            <person name="Wang R."/>
            <person name="Zhao Y."/>
        </authorList>
    </citation>
    <scope>NUCLEOTIDE SEQUENCE</scope>
    <source>
        <tissue evidence="6">Mixed with DoveR01_LX</tissue>
    </source>
</reference>
<evidence type="ECO:0000256" key="3">
    <source>
        <dbReference type="ARBA" id="ARBA00023163"/>
    </source>
</evidence>
<feature type="region of interest" description="Disordered" evidence="5">
    <location>
        <begin position="96"/>
        <end position="175"/>
    </location>
</feature>
<organism evidence="6">
    <name type="scientific">Davidia involucrata</name>
    <name type="common">Dove tree</name>
    <dbReference type="NCBI Taxonomy" id="16924"/>
    <lineage>
        <taxon>Eukaryota</taxon>
        <taxon>Viridiplantae</taxon>
        <taxon>Streptophyta</taxon>
        <taxon>Embryophyta</taxon>
        <taxon>Tracheophyta</taxon>
        <taxon>Spermatophyta</taxon>
        <taxon>Magnoliopsida</taxon>
        <taxon>eudicotyledons</taxon>
        <taxon>Gunneridae</taxon>
        <taxon>Pentapetalae</taxon>
        <taxon>asterids</taxon>
        <taxon>Cornales</taxon>
        <taxon>Nyssaceae</taxon>
        <taxon>Davidia</taxon>
    </lineage>
</organism>